<dbReference type="AlphaFoldDB" id="A0A919N0U6"/>
<accession>A0A919N0U6</accession>
<protein>
    <submittedName>
        <fullName evidence="2">Uncharacterized protein</fullName>
    </submittedName>
</protein>
<feature type="transmembrane region" description="Helical" evidence="1">
    <location>
        <begin position="51"/>
        <end position="73"/>
    </location>
</feature>
<evidence type="ECO:0000313" key="2">
    <source>
        <dbReference type="EMBL" id="GIE95557.1"/>
    </source>
</evidence>
<keyword evidence="3" id="KW-1185">Reference proteome</keyword>
<keyword evidence="1" id="KW-0812">Transmembrane</keyword>
<sequence length="205" mass="21398">MTATLTTPIATAAPATISARTVRRLGLVLTGGSLAWAAAMFPLGAAPASSLGIALTDLTGLLFQIGVVALLTVQLKTRATGTSRVAVGMFRVEYVLLALAGLWSLLHGAVPAFRDDTWLAVLDVFWPLSMLGMFIIGVKIAFAGRWRGAARIWPLVAESWAVVTVPSMVIFGQGVADLVGPTHLLIGYAALGAILATRPHLTGAR</sequence>
<dbReference type="RefSeq" id="WP_203781857.1">
    <property type="nucleotide sequence ID" value="NZ_BOMV01000034.1"/>
</dbReference>
<evidence type="ECO:0000256" key="1">
    <source>
        <dbReference type="SAM" id="Phobius"/>
    </source>
</evidence>
<evidence type="ECO:0000313" key="3">
    <source>
        <dbReference type="Proteomes" id="UP000636960"/>
    </source>
</evidence>
<feature type="transmembrane region" description="Helical" evidence="1">
    <location>
        <begin position="152"/>
        <end position="172"/>
    </location>
</feature>
<gene>
    <name evidence="2" type="ORF">Ari01nite_30220</name>
</gene>
<dbReference type="Proteomes" id="UP000636960">
    <property type="component" value="Unassembled WGS sequence"/>
</dbReference>
<proteinExistence type="predicted"/>
<comment type="caution">
    <text evidence="2">The sequence shown here is derived from an EMBL/GenBank/DDBJ whole genome shotgun (WGS) entry which is preliminary data.</text>
</comment>
<feature type="transmembrane region" description="Helical" evidence="1">
    <location>
        <begin position="85"/>
        <end position="106"/>
    </location>
</feature>
<organism evidence="2 3">
    <name type="scientific">Paractinoplanes rishiriensis</name>
    <dbReference type="NCBI Taxonomy" id="1050105"/>
    <lineage>
        <taxon>Bacteria</taxon>
        <taxon>Bacillati</taxon>
        <taxon>Actinomycetota</taxon>
        <taxon>Actinomycetes</taxon>
        <taxon>Micromonosporales</taxon>
        <taxon>Micromonosporaceae</taxon>
        <taxon>Paractinoplanes</taxon>
    </lineage>
</organism>
<keyword evidence="1" id="KW-0472">Membrane</keyword>
<dbReference type="EMBL" id="BOMV01000034">
    <property type="protein sequence ID" value="GIE95557.1"/>
    <property type="molecule type" value="Genomic_DNA"/>
</dbReference>
<reference evidence="2" key="1">
    <citation type="submission" date="2021-01" db="EMBL/GenBank/DDBJ databases">
        <title>Whole genome shotgun sequence of Actinoplanes rishiriensis NBRC 108556.</title>
        <authorList>
            <person name="Komaki H."/>
            <person name="Tamura T."/>
        </authorList>
    </citation>
    <scope>NUCLEOTIDE SEQUENCE</scope>
    <source>
        <strain evidence="2">NBRC 108556</strain>
    </source>
</reference>
<name>A0A919N0U6_9ACTN</name>
<feature type="transmembrane region" description="Helical" evidence="1">
    <location>
        <begin position="178"/>
        <end position="197"/>
    </location>
</feature>
<feature type="transmembrane region" description="Helical" evidence="1">
    <location>
        <begin position="25"/>
        <end position="45"/>
    </location>
</feature>
<feature type="transmembrane region" description="Helical" evidence="1">
    <location>
        <begin position="118"/>
        <end position="140"/>
    </location>
</feature>
<keyword evidence="1" id="KW-1133">Transmembrane helix</keyword>